<dbReference type="AlphaFoldDB" id="A0A845ABA9"/>
<reference evidence="2 3" key="1">
    <citation type="submission" date="2019-12" db="EMBL/GenBank/DDBJ databases">
        <title>Genomic-based taxomic classification of the family Erythrobacteraceae.</title>
        <authorList>
            <person name="Xu L."/>
        </authorList>
    </citation>
    <scope>NUCLEOTIDE SEQUENCE [LARGE SCALE GENOMIC DNA]</scope>
    <source>
        <strain evidence="2 3">DSM 18604</strain>
    </source>
</reference>
<evidence type="ECO:0000313" key="3">
    <source>
        <dbReference type="Proteomes" id="UP000460561"/>
    </source>
</evidence>
<protein>
    <submittedName>
        <fullName evidence="2">Uncharacterized protein</fullName>
    </submittedName>
</protein>
<keyword evidence="3" id="KW-1185">Reference proteome</keyword>
<feature type="transmembrane region" description="Helical" evidence="1">
    <location>
        <begin position="24"/>
        <end position="46"/>
    </location>
</feature>
<comment type="caution">
    <text evidence="2">The sequence shown here is derived from an EMBL/GenBank/DDBJ whole genome shotgun (WGS) entry which is preliminary data.</text>
</comment>
<evidence type="ECO:0000313" key="2">
    <source>
        <dbReference type="EMBL" id="MXP26533.1"/>
    </source>
</evidence>
<keyword evidence="1" id="KW-0472">Membrane</keyword>
<gene>
    <name evidence="2" type="ORF">GRI39_10825</name>
</gene>
<name>A0A845ABA9_9SPHN</name>
<proteinExistence type="predicted"/>
<dbReference type="RefSeq" id="WP_160739692.1">
    <property type="nucleotide sequence ID" value="NZ_WTYQ01000003.1"/>
</dbReference>
<organism evidence="2 3">
    <name type="scientific">Altericroceibacterium indicum</name>
    <dbReference type="NCBI Taxonomy" id="374177"/>
    <lineage>
        <taxon>Bacteria</taxon>
        <taxon>Pseudomonadati</taxon>
        <taxon>Pseudomonadota</taxon>
        <taxon>Alphaproteobacteria</taxon>
        <taxon>Sphingomonadales</taxon>
        <taxon>Erythrobacteraceae</taxon>
        <taxon>Altericroceibacterium</taxon>
    </lineage>
</organism>
<sequence>MANSKSSQTSTRIRRDGTAPRPRIPWVQIALVVILAVGGLLFVYWAPVREAAQAGTSYSAHLTCSCRFLAGREAGDCASQLADGSDFVFTSTDEHDRSVTAYVPLVASQTATYREGYGCVLESWKN</sequence>
<evidence type="ECO:0000256" key="1">
    <source>
        <dbReference type="SAM" id="Phobius"/>
    </source>
</evidence>
<dbReference type="OrthoDB" id="7391866at2"/>
<keyword evidence="1" id="KW-0812">Transmembrane</keyword>
<accession>A0A845ABA9</accession>
<keyword evidence="1" id="KW-1133">Transmembrane helix</keyword>
<dbReference type="EMBL" id="WTYQ01000003">
    <property type="protein sequence ID" value="MXP26533.1"/>
    <property type="molecule type" value="Genomic_DNA"/>
</dbReference>
<dbReference type="Proteomes" id="UP000460561">
    <property type="component" value="Unassembled WGS sequence"/>
</dbReference>